<protein>
    <submittedName>
        <fullName evidence="2">Carboxypeptidase-like regulatory domain-containing protein</fullName>
    </submittedName>
</protein>
<dbReference type="Pfam" id="PF13620">
    <property type="entry name" value="CarboxypepD_reg"/>
    <property type="match status" value="1"/>
</dbReference>
<proteinExistence type="predicted"/>
<evidence type="ECO:0000256" key="1">
    <source>
        <dbReference type="SAM" id="SignalP"/>
    </source>
</evidence>
<feature type="signal peptide" evidence="1">
    <location>
        <begin position="1"/>
        <end position="26"/>
    </location>
</feature>
<organism evidence="2 3">
    <name type="scientific">Phytohabitans maris</name>
    <dbReference type="NCBI Taxonomy" id="3071409"/>
    <lineage>
        <taxon>Bacteria</taxon>
        <taxon>Bacillati</taxon>
        <taxon>Actinomycetota</taxon>
        <taxon>Actinomycetes</taxon>
        <taxon>Micromonosporales</taxon>
        <taxon>Micromonosporaceae</taxon>
    </lineage>
</organism>
<dbReference type="SUPFAM" id="SSF49464">
    <property type="entry name" value="Carboxypeptidase regulatory domain-like"/>
    <property type="match status" value="1"/>
</dbReference>
<dbReference type="Proteomes" id="UP001230908">
    <property type="component" value="Unassembled WGS sequence"/>
</dbReference>
<accession>A0ABU0ZQY1</accession>
<evidence type="ECO:0000313" key="2">
    <source>
        <dbReference type="EMBL" id="MDQ7909438.1"/>
    </source>
</evidence>
<evidence type="ECO:0000313" key="3">
    <source>
        <dbReference type="Proteomes" id="UP001230908"/>
    </source>
</evidence>
<name>A0ABU0ZQY1_9ACTN</name>
<feature type="chain" id="PRO_5046156926" evidence="1">
    <location>
        <begin position="27"/>
        <end position="131"/>
    </location>
</feature>
<keyword evidence="1" id="KW-0732">Signal</keyword>
<reference evidence="2 3" key="1">
    <citation type="submission" date="2023-08" db="EMBL/GenBank/DDBJ databases">
        <title>Phytohabitans sansha sp. nov., isolated from marine sediment.</title>
        <authorList>
            <person name="Zhao Y."/>
            <person name="Yi K."/>
        </authorList>
    </citation>
    <scope>NUCLEOTIDE SEQUENCE [LARGE SCALE GENOMIC DNA]</scope>
    <source>
        <strain evidence="2 3">ZYX-F-186</strain>
    </source>
</reference>
<comment type="caution">
    <text evidence="2">The sequence shown here is derived from an EMBL/GenBank/DDBJ whole genome shotgun (WGS) entry which is preliminary data.</text>
</comment>
<dbReference type="InterPro" id="IPR008969">
    <property type="entry name" value="CarboxyPept-like_regulatory"/>
</dbReference>
<dbReference type="EMBL" id="JAVHUY010000042">
    <property type="protein sequence ID" value="MDQ7909438.1"/>
    <property type="molecule type" value="Genomic_DNA"/>
</dbReference>
<dbReference type="RefSeq" id="WP_308716699.1">
    <property type="nucleotide sequence ID" value="NZ_JAVHUY010000042.1"/>
</dbReference>
<gene>
    <name evidence="2" type="ORF">RB614_33435</name>
</gene>
<sequence length="131" mass="13114">MRIPRPWTIALLAAVPLLLGAALVVATGDRPVSDTDPTPAPAGSPVMGAIAGTVTRPDGTPVADAGVLVASLDDPPVAVPEIGVRTGADGRYEWWLRPGPYEVTAVAGTVKAAGTATVVPGRSVTLDLTAG</sequence>
<keyword evidence="3" id="KW-1185">Reference proteome</keyword>
<dbReference type="Gene3D" id="2.60.40.1120">
    <property type="entry name" value="Carboxypeptidase-like, regulatory domain"/>
    <property type="match status" value="1"/>
</dbReference>